<accession>A0A0F7L4Q3</accession>
<organism evidence="1">
    <name type="scientific">uncultured marine virus</name>
    <dbReference type="NCBI Taxonomy" id="186617"/>
    <lineage>
        <taxon>Viruses</taxon>
        <taxon>environmental samples</taxon>
    </lineage>
</organism>
<reference evidence="1" key="1">
    <citation type="journal article" date="2015" name="Front. Microbiol.">
        <title>Combining genomic sequencing methods to explore viral diversity and reveal potential virus-host interactions.</title>
        <authorList>
            <person name="Chow C.E."/>
            <person name="Winget D.M."/>
            <person name="White R.A.III."/>
            <person name="Hallam S.J."/>
            <person name="Suttle C.A."/>
        </authorList>
    </citation>
    <scope>NUCLEOTIDE SEQUENCE</scope>
    <source>
        <strain evidence="1">Anoxic3_9</strain>
    </source>
</reference>
<protein>
    <submittedName>
        <fullName evidence="1">Uncharacterized protein</fullName>
    </submittedName>
</protein>
<proteinExistence type="predicted"/>
<dbReference type="EMBL" id="KR029584">
    <property type="protein sequence ID" value="AKH46502.1"/>
    <property type="molecule type" value="Genomic_DNA"/>
</dbReference>
<reference evidence="1" key="2">
    <citation type="submission" date="2015-03" db="EMBL/GenBank/DDBJ databases">
        <authorList>
            <person name="Chow C.-E.T."/>
            <person name="Winget D.M."/>
            <person name="White R.A.III."/>
            <person name="Hallam S.J."/>
            <person name="Suttle C.A."/>
        </authorList>
    </citation>
    <scope>NUCLEOTIDE SEQUENCE</scope>
    <source>
        <strain evidence="1">Anoxic3_9</strain>
    </source>
</reference>
<name>A0A0F7L4Q3_9VIRU</name>
<evidence type="ECO:0000313" key="1">
    <source>
        <dbReference type="EMBL" id="AKH46502.1"/>
    </source>
</evidence>
<sequence length="56" mass="5879">MTSQTSGDTSRKVTFAPSESKDIYLPAPPPLIISVPFGSILKVCDASLTNVISVPT</sequence>